<sequence>MASKRRPGMDGFPAVVLLVGREHRRSRPRRGLQGWSERSPERWRRPGEVLQPEPPAVGYVSSDTGPGSGWPSSRGGRIRHRNALLAAVFIATIVVAGCSGTGGAQSESQPIPSAPSAGSSVPPDVTSRPSKAPKHEDGEVVVLGENKPCIVPGNVIAKAIDITVIETSNERITDCRYKTDGWNDTSDLTLSVSYSSQLLADAFAKGRDFTRDGKADPLSGYPAKVQVWDAPGQLWTVVYLPDAGLIMTCQASYPGSPEVRLDRQHLLCRWAATHIQGYIPQG</sequence>
<organism evidence="3 4">
    <name type="scientific">Kribbella orskensis</name>
    <dbReference type="NCBI Taxonomy" id="2512216"/>
    <lineage>
        <taxon>Bacteria</taxon>
        <taxon>Bacillati</taxon>
        <taxon>Actinomycetota</taxon>
        <taxon>Actinomycetes</taxon>
        <taxon>Propionibacteriales</taxon>
        <taxon>Kribbellaceae</taxon>
        <taxon>Kribbella</taxon>
    </lineage>
</organism>
<accession>A0ABY2BB23</accession>
<feature type="region of interest" description="Disordered" evidence="1">
    <location>
        <begin position="23"/>
        <end position="75"/>
    </location>
</feature>
<keyword evidence="2" id="KW-0812">Transmembrane</keyword>
<feature type="compositionally biased region" description="Low complexity" evidence="1">
    <location>
        <begin position="108"/>
        <end position="123"/>
    </location>
</feature>
<evidence type="ECO:0000256" key="1">
    <source>
        <dbReference type="SAM" id="MobiDB-lite"/>
    </source>
</evidence>
<keyword evidence="4" id="KW-1185">Reference proteome</keyword>
<reference evidence="3 4" key="1">
    <citation type="journal article" date="2015" name="Stand. Genomic Sci.">
        <title>Genomic Encyclopedia of Bacterial and Archaeal Type Strains, Phase III: the genomes of soil and plant-associated and newly described type strains.</title>
        <authorList>
            <person name="Whitman W.B."/>
            <person name="Woyke T."/>
            <person name="Klenk H.P."/>
            <person name="Zhou Y."/>
            <person name="Lilburn T.G."/>
            <person name="Beck B.J."/>
            <person name="De Vos P."/>
            <person name="Vandamme P."/>
            <person name="Eisen J.A."/>
            <person name="Garrity G."/>
            <person name="Hugenholtz P."/>
            <person name="Kyrpides N.C."/>
        </authorList>
    </citation>
    <scope>NUCLEOTIDE SEQUENCE [LARGE SCALE GENOMIC DNA]</scope>
    <source>
        <strain evidence="3 4">VKM Ac-2538</strain>
    </source>
</reference>
<proteinExistence type="predicted"/>
<dbReference type="Proteomes" id="UP000295818">
    <property type="component" value="Unassembled WGS sequence"/>
</dbReference>
<keyword evidence="2" id="KW-1133">Transmembrane helix</keyword>
<protein>
    <recommendedName>
        <fullName evidence="5">DUF3558 domain-containing protein</fullName>
    </recommendedName>
</protein>
<feature type="region of interest" description="Disordered" evidence="1">
    <location>
        <begin position="101"/>
        <end position="138"/>
    </location>
</feature>
<feature type="compositionally biased region" description="Basic and acidic residues" evidence="1">
    <location>
        <begin position="38"/>
        <end position="47"/>
    </location>
</feature>
<dbReference type="EMBL" id="SLWM01000027">
    <property type="protein sequence ID" value="TCO12139.1"/>
    <property type="molecule type" value="Genomic_DNA"/>
</dbReference>
<feature type="transmembrane region" description="Helical" evidence="2">
    <location>
        <begin position="83"/>
        <end position="104"/>
    </location>
</feature>
<name>A0ABY2BB23_9ACTN</name>
<comment type="caution">
    <text evidence="3">The sequence shown here is derived from an EMBL/GenBank/DDBJ whole genome shotgun (WGS) entry which is preliminary data.</text>
</comment>
<gene>
    <name evidence="3" type="ORF">EV644_12730</name>
</gene>
<evidence type="ECO:0000313" key="4">
    <source>
        <dbReference type="Proteomes" id="UP000295818"/>
    </source>
</evidence>
<evidence type="ECO:0008006" key="5">
    <source>
        <dbReference type="Google" id="ProtNLM"/>
    </source>
</evidence>
<keyword evidence="2" id="KW-0472">Membrane</keyword>
<evidence type="ECO:0000313" key="3">
    <source>
        <dbReference type="EMBL" id="TCO12139.1"/>
    </source>
</evidence>
<evidence type="ECO:0000256" key="2">
    <source>
        <dbReference type="SAM" id="Phobius"/>
    </source>
</evidence>